<reference evidence="2 3" key="1">
    <citation type="submission" date="2018-12" db="EMBL/GenBank/DDBJ databases">
        <authorList>
            <person name="Kartti S."/>
            <person name="Manni A."/>
            <person name="Chemao El Fihri M.W."/>
            <person name="Laamarti M."/>
            <person name="Temsamani L."/>
            <person name="El Jamali J.E."/>
            <person name="Ouadghiri M."/>
            <person name="Ibrahimi A."/>
            <person name="Filati-Maltouf A."/>
        </authorList>
    </citation>
    <scope>NUCLEOTIDE SEQUENCE [LARGE SCALE GENOMIC DNA]</scope>
    <source>
        <strain evidence="2 3">MDMC339</strain>
    </source>
</reference>
<accession>A0A431UPG6</accession>
<feature type="domain" description="Phosphoribosyltransferase" evidence="1">
    <location>
        <begin position="14"/>
        <end position="128"/>
    </location>
</feature>
<dbReference type="RefSeq" id="WP_126928039.1">
    <property type="nucleotide sequence ID" value="NZ_RXLZ01000007.1"/>
</dbReference>
<dbReference type="AlphaFoldDB" id="A0A431UPG6"/>
<dbReference type="EMBL" id="RXLZ01000007">
    <property type="protein sequence ID" value="RTQ91250.1"/>
    <property type="molecule type" value="Genomic_DNA"/>
</dbReference>
<dbReference type="InterPro" id="IPR000836">
    <property type="entry name" value="PRTase_dom"/>
</dbReference>
<gene>
    <name evidence="2" type="ORF">EKL94_03755</name>
</gene>
<dbReference type="InterPro" id="IPR029057">
    <property type="entry name" value="PRTase-like"/>
</dbReference>
<dbReference type="Gene3D" id="3.40.50.1000">
    <property type="entry name" value="HAD superfamily/HAD-like"/>
    <property type="match status" value="1"/>
</dbReference>
<proteinExistence type="predicted"/>
<keyword evidence="2" id="KW-0808">Transferase</keyword>
<dbReference type="Gene3D" id="3.40.50.2020">
    <property type="match status" value="1"/>
</dbReference>
<name>A0A431UPG6_STEMA</name>
<dbReference type="Pfam" id="PF00156">
    <property type="entry name" value="Pribosyltran"/>
    <property type="match status" value="1"/>
</dbReference>
<dbReference type="Proteomes" id="UP000271705">
    <property type="component" value="Unassembled WGS sequence"/>
</dbReference>
<evidence type="ECO:0000259" key="1">
    <source>
        <dbReference type="Pfam" id="PF00156"/>
    </source>
</evidence>
<keyword evidence="2" id="KW-0328">Glycosyltransferase</keyword>
<dbReference type="SUPFAM" id="SSF53271">
    <property type="entry name" value="PRTase-like"/>
    <property type="match status" value="1"/>
</dbReference>
<evidence type="ECO:0000313" key="2">
    <source>
        <dbReference type="EMBL" id="RTQ91250.1"/>
    </source>
</evidence>
<evidence type="ECO:0000313" key="3">
    <source>
        <dbReference type="Proteomes" id="UP000271705"/>
    </source>
</evidence>
<organism evidence="2 3">
    <name type="scientific">Stenotrophomonas maltophilia</name>
    <name type="common">Pseudomonas maltophilia</name>
    <name type="synonym">Xanthomonas maltophilia</name>
    <dbReference type="NCBI Taxonomy" id="40324"/>
    <lineage>
        <taxon>Bacteria</taxon>
        <taxon>Pseudomonadati</taxon>
        <taxon>Pseudomonadota</taxon>
        <taxon>Gammaproteobacteria</taxon>
        <taxon>Lysobacterales</taxon>
        <taxon>Lysobacteraceae</taxon>
        <taxon>Stenotrophomonas</taxon>
        <taxon>Stenotrophomonas maltophilia group</taxon>
    </lineage>
</organism>
<dbReference type="InterPro" id="IPR023214">
    <property type="entry name" value="HAD_sf"/>
</dbReference>
<dbReference type="GO" id="GO:0016757">
    <property type="term" value="F:glycosyltransferase activity"/>
    <property type="evidence" value="ECO:0007669"/>
    <property type="project" value="UniProtKB-KW"/>
</dbReference>
<dbReference type="CDD" id="cd06223">
    <property type="entry name" value="PRTases_typeI"/>
    <property type="match status" value="1"/>
</dbReference>
<sequence>MNYRSIDDLSLLISRNLHRIPQDTELVVAIPRSGMLVASIVALKLNLPLTDLASFVSNSDIAKGNSRSYKMNHLVRTGDARRILLIDDSVSSGNAIASAKAQLATYVENGGRVTTLAAYAEAKSRDHVDIHFELLPQPRAFEWNIMHHPRLSEACLDIDGVLCVDPTHEQNDDGPKYLEFIENADPLILPTVAVKHLVTSRLEKYRPATEKWLERHGVKYGSLQMLNVATAEERRRLNLHSKFKASVYASDTSATLFVESELQQAIEIANSAKKPVFCTANNRMYLPGASLGRAMVATEQLLSKIKRKIRKTLLP</sequence>
<protein>
    <submittedName>
        <fullName evidence="2">Phosphoribosyltransferase</fullName>
    </submittedName>
</protein>
<comment type="caution">
    <text evidence="2">The sequence shown here is derived from an EMBL/GenBank/DDBJ whole genome shotgun (WGS) entry which is preliminary data.</text>
</comment>